<feature type="transmembrane region" description="Helical" evidence="1">
    <location>
        <begin position="31"/>
        <end position="49"/>
    </location>
</feature>
<dbReference type="AlphaFoldDB" id="A0A1H4H0B1"/>
<dbReference type="RefSeq" id="WP_090559393.1">
    <property type="nucleotide sequence ID" value="NZ_FNRA01000012.1"/>
</dbReference>
<feature type="transmembrane region" description="Helical" evidence="1">
    <location>
        <begin position="69"/>
        <end position="87"/>
    </location>
</feature>
<evidence type="ECO:0000256" key="1">
    <source>
        <dbReference type="SAM" id="Phobius"/>
    </source>
</evidence>
<protein>
    <submittedName>
        <fullName evidence="2">Uncharacterized protein</fullName>
    </submittedName>
</protein>
<dbReference type="EMBL" id="FNRA01000012">
    <property type="protein sequence ID" value="SEB15051.1"/>
    <property type="molecule type" value="Genomic_DNA"/>
</dbReference>
<reference evidence="2 3" key="1">
    <citation type="submission" date="2016-10" db="EMBL/GenBank/DDBJ databases">
        <authorList>
            <person name="de Groot N.N."/>
        </authorList>
    </citation>
    <scope>NUCLEOTIDE SEQUENCE [LARGE SCALE GENOMIC DNA]</scope>
    <source>
        <strain evidence="2 3">DSM 19033</strain>
    </source>
</reference>
<organism evidence="2 3">
    <name type="scientific">Pedobacter hartonius</name>
    <dbReference type="NCBI Taxonomy" id="425514"/>
    <lineage>
        <taxon>Bacteria</taxon>
        <taxon>Pseudomonadati</taxon>
        <taxon>Bacteroidota</taxon>
        <taxon>Sphingobacteriia</taxon>
        <taxon>Sphingobacteriales</taxon>
        <taxon>Sphingobacteriaceae</taxon>
        <taxon>Pedobacter</taxon>
    </lineage>
</organism>
<sequence>MLKIFQMIIDWSEVWSLLIPLTILLTKKQPAVLKPVVFYVWIALLINLATDLTWKFRHLLTETQNSNNYLYNIHSIIRFLLFSLFFIRLNQPFLVHIKKLIPVFFILFVLINFWFFESFFDYWKFSSRLLSVEAILLLFYCLQYYLFKINDNVEVKIFNADFWIVTGLGIYVTFNFFIFLLYNELTVRLQYFAISLWSFHNISFVIFNVFIAKGLYDSDK</sequence>
<name>A0A1H4H0B1_9SPHI</name>
<evidence type="ECO:0000313" key="2">
    <source>
        <dbReference type="EMBL" id="SEB15051.1"/>
    </source>
</evidence>
<evidence type="ECO:0000313" key="3">
    <source>
        <dbReference type="Proteomes" id="UP000198850"/>
    </source>
</evidence>
<accession>A0A1H4H0B1</accession>
<keyword evidence="3" id="KW-1185">Reference proteome</keyword>
<feature type="transmembrane region" description="Helical" evidence="1">
    <location>
        <begin position="194"/>
        <end position="216"/>
    </location>
</feature>
<feature type="transmembrane region" description="Helical" evidence="1">
    <location>
        <begin position="99"/>
        <end position="116"/>
    </location>
</feature>
<dbReference type="STRING" id="425514.SAMN05443550_112103"/>
<dbReference type="Proteomes" id="UP000198850">
    <property type="component" value="Unassembled WGS sequence"/>
</dbReference>
<keyword evidence="1" id="KW-0472">Membrane</keyword>
<proteinExistence type="predicted"/>
<keyword evidence="1" id="KW-1133">Transmembrane helix</keyword>
<feature type="transmembrane region" description="Helical" evidence="1">
    <location>
        <begin position="128"/>
        <end position="147"/>
    </location>
</feature>
<keyword evidence="1" id="KW-0812">Transmembrane</keyword>
<dbReference type="OrthoDB" id="754439at2"/>
<feature type="transmembrane region" description="Helical" evidence="1">
    <location>
        <begin position="159"/>
        <end position="182"/>
    </location>
</feature>
<gene>
    <name evidence="2" type="ORF">SAMN05443550_112103</name>
</gene>